<feature type="region of interest" description="Disordered" evidence="1">
    <location>
        <begin position="37"/>
        <end position="57"/>
    </location>
</feature>
<sequence>MTMEGAGAAQGSRTDPVWRSETSTKAKSSIIMFSSLQGEGGLTTRQSGGRGRHTRGLAATSVSCEEAAPLNHPFLVSPKRLRPGPQSAV</sequence>
<protein>
    <submittedName>
        <fullName evidence="2">Uncharacterized protein</fullName>
    </submittedName>
</protein>
<accession>A0A9N7TN78</accession>
<evidence type="ECO:0000313" key="2">
    <source>
        <dbReference type="EMBL" id="CAB1415079.1"/>
    </source>
</evidence>
<feature type="compositionally biased region" description="Polar residues" evidence="1">
    <location>
        <begin position="37"/>
        <end position="47"/>
    </location>
</feature>
<keyword evidence="3" id="KW-1185">Reference proteome</keyword>
<organism evidence="2 3">
    <name type="scientific">Pleuronectes platessa</name>
    <name type="common">European plaice</name>
    <dbReference type="NCBI Taxonomy" id="8262"/>
    <lineage>
        <taxon>Eukaryota</taxon>
        <taxon>Metazoa</taxon>
        <taxon>Chordata</taxon>
        <taxon>Craniata</taxon>
        <taxon>Vertebrata</taxon>
        <taxon>Euteleostomi</taxon>
        <taxon>Actinopterygii</taxon>
        <taxon>Neopterygii</taxon>
        <taxon>Teleostei</taxon>
        <taxon>Neoteleostei</taxon>
        <taxon>Acanthomorphata</taxon>
        <taxon>Carangaria</taxon>
        <taxon>Pleuronectiformes</taxon>
        <taxon>Pleuronectoidei</taxon>
        <taxon>Pleuronectidae</taxon>
        <taxon>Pleuronectes</taxon>
    </lineage>
</organism>
<comment type="caution">
    <text evidence="2">The sequence shown here is derived from an EMBL/GenBank/DDBJ whole genome shotgun (WGS) entry which is preliminary data.</text>
</comment>
<feature type="region of interest" description="Disordered" evidence="1">
    <location>
        <begin position="1"/>
        <end position="25"/>
    </location>
</feature>
<name>A0A9N7TN78_PLEPL</name>
<evidence type="ECO:0000313" key="3">
    <source>
        <dbReference type="Proteomes" id="UP001153269"/>
    </source>
</evidence>
<dbReference type="EMBL" id="CADEAL010000136">
    <property type="protein sequence ID" value="CAB1415079.1"/>
    <property type="molecule type" value="Genomic_DNA"/>
</dbReference>
<gene>
    <name evidence="2" type="ORF">PLEPLA_LOCUS2792</name>
</gene>
<dbReference type="AlphaFoldDB" id="A0A9N7TN78"/>
<evidence type="ECO:0000256" key="1">
    <source>
        <dbReference type="SAM" id="MobiDB-lite"/>
    </source>
</evidence>
<proteinExistence type="predicted"/>
<reference evidence="2" key="1">
    <citation type="submission" date="2020-03" db="EMBL/GenBank/DDBJ databases">
        <authorList>
            <person name="Weist P."/>
        </authorList>
    </citation>
    <scope>NUCLEOTIDE SEQUENCE</scope>
</reference>
<dbReference type="Proteomes" id="UP001153269">
    <property type="component" value="Unassembled WGS sequence"/>
</dbReference>